<proteinExistence type="predicted"/>
<dbReference type="EMBL" id="KV441510">
    <property type="protein sequence ID" value="OAG13465.1"/>
    <property type="molecule type" value="Genomic_DNA"/>
</dbReference>
<dbReference type="GeneID" id="29114631"/>
<dbReference type="SUPFAM" id="SSF81383">
    <property type="entry name" value="F-box domain"/>
    <property type="match status" value="1"/>
</dbReference>
<feature type="domain" description="F-box" evidence="1">
    <location>
        <begin position="22"/>
        <end position="56"/>
    </location>
</feature>
<dbReference type="KEGG" id="aalt:CC77DRAFT_1067810"/>
<evidence type="ECO:0000313" key="2">
    <source>
        <dbReference type="EMBL" id="OAG13465.1"/>
    </source>
</evidence>
<dbReference type="InterPro" id="IPR001810">
    <property type="entry name" value="F-box_dom"/>
</dbReference>
<dbReference type="Gene3D" id="3.80.10.10">
    <property type="entry name" value="Ribonuclease Inhibitor"/>
    <property type="match status" value="1"/>
</dbReference>
<gene>
    <name evidence="2" type="ORF">CC77DRAFT_1067810</name>
</gene>
<keyword evidence="3" id="KW-1185">Reference proteome</keyword>
<sequence length="560" mass="64603">MSSHISNPSSRVELVEDVKRIILGYLSLYTDLQALCLTSKSWNRIATEYLYRRVVLEVRAQDGQLALFRQCVDSGARKHLVHTRSLSLLNLLPWEFGTVSSADCPMDEATRNALMSGILQDIPSNKLREFRYVAWDHGYMDPNLVSLLKEHQQSIDSLHVLRGDSRKLISPKTRRVTVAFRGEHDQTHKFLQFALALPALDSLSILFLEGWTQKVHKYWGDGHNISAFADQKIVARTLMLDGCMPDTFDSALPYVFDLSRVTKLALSDCKLDLLQHLSSSRELQNLTDVEIRTPEHFDETAGENARALFLKNQSLQHLRLHINGLHSVSLDPQDTPDATPYLWPLHPRLKTLSLLDLYREGDNEHFPFIVEPEFQQICSHFSALEQLGLCFYDFDIPRSEAEKRFSYVIKILEPIERLKNLKILHLYQDRVRTVRPSTPQVHICEIHQEFATRFFQWAHHRCPLLEVLIWGTYEENFHQEAWQVTEDAKQGRDTSDCGVDRAPQQCFVKKLVELEDGTSQIAGASRVTRSRIRHDFPELQILSYETGRHIETRLADEAVR</sequence>
<dbReference type="Pfam" id="PF12937">
    <property type="entry name" value="F-box-like"/>
    <property type="match status" value="1"/>
</dbReference>
<evidence type="ECO:0000313" key="3">
    <source>
        <dbReference type="Proteomes" id="UP000077248"/>
    </source>
</evidence>
<dbReference type="OMA" id="ATHITAI"/>
<dbReference type="RefSeq" id="XP_018378886.1">
    <property type="nucleotide sequence ID" value="XM_018529037.1"/>
</dbReference>
<dbReference type="SUPFAM" id="SSF52047">
    <property type="entry name" value="RNI-like"/>
    <property type="match status" value="1"/>
</dbReference>
<reference evidence="2 3" key="1">
    <citation type="submission" date="2016-05" db="EMBL/GenBank/DDBJ databases">
        <title>Comparative analysis of secretome profiles of manganese(II)-oxidizing ascomycete fungi.</title>
        <authorList>
            <consortium name="DOE Joint Genome Institute"/>
            <person name="Zeiner C.A."/>
            <person name="Purvine S.O."/>
            <person name="Zink E.M."/>
            <person name="Wu S."/>
            <person name="Pasa-Tolic L."/>
            <person name="Chaput D.L."/>
            <person name="Haridas S."/>
            <person name="Grigoriev I.V."/>
            <person name="Santelli C.M."/>
            <person name="Hansel C.M."/>
        </authorList>
    </citation>
    <scope>NUCLEOTIDE SEQUENCE [LARGE SCALE GENOMIC DNA]</scope>
    <source>
        <strain evidence="2 3">SRC1lrK2f</strain>
    </source>
</reference>
<accession>A0A177D1C3</accession>
<dbReference type="AlphaFoldDB" id="A0A177D1C3"/>
<dbReference type="VEuPathDB" id="FungiDB:CC77DRAFT_1067810"/>
<dbReference type="InterPro" id="IPR032675">
    <property type="entry name" value="LRR_dom_sf"/>
</dbReference>
<evidence type="ECO:0000259" key="1">
    <source>
        <dbReference type="Pfam" id="PF12937"/>
    </source>
</evidence>
<dbReference type="InterPro" id="IPR036047">
    <property type="entry name" value="F-box-like_dom_sf"/>
</dbReference>
<protein>
    <recommendedName>
        <fullName evidence="1">F-box domain-containing protein</fullName>
    </recommendedName>
</protein>
<name>A0A177D1C3_ALTAL</name>
<dbReference type="Proteomes" id="UP000077248">
    <property type="component" value="Unassembled WGS sequence"/>
</dbReference>
<organism evidence="2 3">
    <name type="scientific">Alternaria alternata</name>
    <name type="common">Alternaria rot fungus</name>
    <name type="synonym">Torula alternata</name>
    <dbReference type="NCBI Taxonomy" id="5599"/>
    <lineage>
        <taxon>Eukaryota</taxon>
        <taxon>Fungi</taxon>
        <taxon>Dikarya</taxon>
        <taxon>Ascomycota</taxon>
        <taxon>Pezizomycotina</taxon>
        <taxon>Dothideomycetes</taxon>
        <taxon>Pleosporomycetidae</taxon>
        <taxon>Pleosporales</taxon>
        <taxon>Pleosporineae</taxon>
        <taxon>Pleosporaceae</taxon>
        <taxon>Alternaria</taxon>
        <taxon>Alternaria sect. Alternaria</taxon>
        <taxon>Alternaria alternata complex</taxon>
    </lineage>
</organism>